<feature type="transmembrane region" description="Helical" evidence="6">
    <location>
        <begin position="86"/>
        <end position="104"/>
    </location>
</feature>
<evidence type="ECO:0000313" key="9">
    <source>
        <dbReference type="EMBL" id="KAH0889632.1"/>
    </source>
</evidence>
<feature type="domain" description="Fatty acid hydroxylase" evidence="8">
    <location>
        <begin position="132"/>
        <end position="190"/>
    </location>
</feature>
<keyword evidence="5 6" id="KW-0472">Membrane</keyword>
<keyword evidence="4 6" id="KW-1133">Transmembrane helix</keyword>
<reference evidence="9 10" key="1">
    <citation type="submission" date="2021-05" db="EMBL/GenBank/DDBJ databases">
        <title>Genome Assembly of Synthetic Allotetraploid Brassica napus Reveals Homoeologous Exchanges between Subgenomes.</title>
        <authorList>
            <person name="Davis J.T."/>
        </authorList>
    </citation>
    <scope>NUCLEOTIDE SEQUENCE [LARGE SCALE GENOMIC DNA]</scope>
    <source>
        <strain evidence="10">cv. Da-Ae</strain>
        <tissue evidence="9">Seedling</tissue>
    </source>
</reference>
<comment type="similarity">
    <text evidence="2">Belongs to the sterol desaturase family.</text>
</comment>
<sequence length="329" mass="38760">MRDGEKLLIVALTVWRIVHGQIWISVSRYLTAKGAKRIVNKSIEFDQVDRERTWDDQVIFYSLGFYLAKLYVLGTNTLPFWRLDGMVLVVLLHVGPVEFIYYWFHRALHHHFLYSRYHSHHHSSIVTEPISDFMNSMGHCNFELIPRSFFSLFPPLKYLLYTPSFHSLHHTQFRTNYALFMPMYDYIYGTNDKSSDSLYETSLEQEEEKPDAIHLTHLTSLDSIYHFRLAFSSLSSHPLSSRCYLILMRPLTIIISFILTSFSSRTFVFERNRFRDLTIHSHLLPKFSSHYKSQQQKESINKMIETAILEADKKDVRVMSLGLLNQACI</sequence>
<proteinExistence type="inferred from homology"/>
<evidence type="ECO:0000256" key="7">
    <source>
        <dbReference type="SAM" id="SignalP"/>
    </source>
</evidence>
<dbReference type="Pfam" id="PF04116">
    <property type="entry name" value="FA_hydroxylase"/>
    <property type="match status" value="1"/>
</dbReference>
<organism evidence="9 10">
    <name type="scientific">Brassica napus</name>
    <name type="common">Rape</name>
    <dbReference type="NCBI Taxonomy" id="3708"/>
    <lineage>
        <taxon>Eukaryota</taxon>
        <taxon>Viridiplantae</taxon>
        <taxon>Streptophyta</taxon>
        <taxon>Embryophyta</taxon>
        <taxon>Tracheophyta</taxon>
        <taxon>Spermatophyta</taxon>
        <taxon>Magnoliopsida</taxon>
        <taxon>eudicotyledons</taxon>
        <taxon>Gunneridae</taxon>
        <taxon>Pentapetalae</taxon>
        <taxon>rosids</taxon>
        <taxon>malvids</taxon>
        <taxon>Brassicales</taxon>
        <taxon>Brassicaceae</taxon>
        <taxon>Brassiceae</taxon>
        <taxon>Brassica</taxon>
    </lineage>
</organism>
<evidence type="ECO:0000259" key="8">
    <source>
        <dbReference type="Pfam" id="PF04116"/>
    </source>
</evidence>
<dbReference type="InterPro" id="IPR050307">
    <property type="entry name" value="Sterol_Desaturase_Related"/>
</dbReference>
<feature type="signal peptide" evidence="7">
    <location>
        <begin position="1"/>
        <end position="20"/>
    </location>
</feature>
<feature type="transmembrane region" description="Helical" evidence="6">
    <location>
        <begin position="58"/>
        <end position="74"/>
    </location>
</feature>
<dbReference type="PANTHER" id="PTHR11863">
    <property type="entry name" value="STEROL DESATURASE"/>
    <property type="match status" value="1"/>
</dbReference>
<protein>
    <recommendedName>
        <fullName evidence="8">Fatty acid hydroxylase domain-containing protein</fullName>
    </recommendedName>
</protein>
<keyword evidence="7" id="KW-0732">Signal</keyword>
<evidence type="ECO:0000256" key="5">
    <source>
        <dbReference type="ARBA" id="ARBA00023136"/>
    </source>
</evidence>
<dbReference type="Proteomes" id="UP000824890">
    <property type="component" value="Unassembled WGS sequence"/>
</dbReference>
<keyword evidence="3 6" id="KW-0812">Transmembrane</keyword>
<comment type="caution">
    <text evidence="9">The sequence shown here is derived from an EMBL/GenBank/DDBJ whole genome shotgun (WGS) entry which is preliminary data.</text>
</comment>
<accession>A0ABQ8AAP4</accession>
<dbReference type="InterPro" id="IPR006694">
    <property type="entry name" value="Fatty_acid_hydroxylase"/>
</dbReference>
<evidence type="ECO:0000313" key="10">
    <source>
        <dbReference type="Proteomes" id="UP000824890"/>
    </source>
</evidence>
<feature type="chain" id="PRO_5046457491" description="Fatty acid hydroxylase domain-containing protein" evidence="7">
    <location>
        <begin position="21"/>
        <end position="329"/>
    </location>
</feature>
<gene>
    <name evidence="9" type="ORF">HID58_052061</name>
</gene>
<evidence type="ECO:0000256" key="6">
    <source>
        <dbReference type="SAM" id="Phobius"/>
    </source>
</evidence>
<feature type="transmembrane region" description="Helical" evidence="6">
    <location>
        <begin position="244"/>
        <end position="263"/>
    </location>
</feature>
<evidence type="ECO:0000256" key="3">
    <source>
        <dbReference type="ARBA" id="ARBA00022692"/>
    </source>
</evidence>
<evidence type="ECO:0000256" key="4">
    <source>
        <dbReference type="ARBA" id="ARBA00022989"/>
    </source>
</evidence>
<comment type="subcellular location">
    <subcellularLocation>
        <location evidence="1">Membrane</location>
    </subcellularLocation>
</comment>
<keyword evidence="10" id="KW-1185">Reference proteome</keyword>
<evidence type="ECO:0000256" key="1">
    <source>
        <dbReference type="ARBA" id="ARBA00004370"/>
    </source>
</evidence>
<evidence type="ECO:0000256" key="2">
    <source>
        <dbReference type="ARBA" id="ARBA00009324"/>
    </source>
</evidence>
<name>A0ABQ8AAP4_BRANA</name>
<dbReference type="EMBL" id="JAGKQM010000013">
    <property type="protein sequence ID" value="KAH0889632.1"/>
    <property type="molecule type" value="Genomic_DNA"/>
</dbReference>